<keyword evidence="7" id="KW-0539">Nucleus</keyword>
<dbReference type="GO" id="GO:0016973">
    <property type="term" value="P:poly(A)+ mRNA export from nucleus"/>
    <property type="evidence" value="ECO:0007669"/>
    <property type="project" value="TreeGrafter"/>
</dbReference>
<organism evidence="12 13">
    <name type="scientific">Mycena citricolor</name>
    <dbReference type="NCBI Taxonomy" id="2018698"/>
    <lineage>
        <taxon>Eukaryota</taxon>
        <taxon>Fungi</taxon>
        <taxon>Dikarya</taxon>
        <taxon>Basidiomycota</taxon>
        <taxon>Agaricomycotina</taxon>
        <taxon>Agaricomycetes</taxon>
        <taxon>Agaricomycetidae</taxon>
        <taxon>Agaricales</taxon>
        <taxon>Marasmiineae</taxon>
        <taxon>Mycenaceae</taxon>
        <taxon>Mycena</taxon>
    </lineage>
</organism>
<dbReference type="Pfam" id="PF03943">
    <property type="entry name" value="TAP_C"/>
    <property type="match status" value="1"/>
</dbReference>
<dbReference type="InterPro" id="IPR005637">
    <property type="entry name" value="TAP_C_dom"/>
</dbReference>
<dbReference type="SMART" id="SM00804">
    <property type="entry name" value="TAP_C"/>
    <property type="match status" value="1"/>
</dbReference>
<accession>A0AAD2Q2N2</accession>
<dbReference type="InterPro" id="IPR032675">
    <property type="entry name" value="LRR_dom_sf"/>
</dbReference>
<dbReference type="GO" id="GO:0003723">
    <property type="term" value="F:RNA binding"/>
    <property type="evidence" value="ECO:0007669"/>
    <property type="project" value="TreeGrafter"/>
</dbReference>
<evidence type="ECO:0000256" key="6">
    <source>
        <dbReference type="ARBA" id="ARBA00022816"/>
    </source>
</evidence>
<evidence type="ECO:0000256" key="4">
    <source>
        <dbReference type="ARBA" id="ARBA00022614"/>
    </source>
</evidence>
<name>A0AAD2Q2N2_9AGAR</name>
<evidence type="ECO:0000259" key="10">
    <source>
        <dbReference type="PROSITE" id="PS51281"/>
    </source>
</evidence>
<dbReference type="InterPro" id="IPR057125">
    <property type="entry name" value="NXF1/2/3/5-like_LRR"/>
</dbReference>
<dbReference type="Pfam" id="PF22602">
    <property type="entry name" value="NXF_NTF2"/>
    <property type="match status" value="1"/>
</dbReference>
<comment type="similarity">
    <text evidence="2">Belongs to the NXF family.</text>
</comment>
<dbReference type="AlphaFoldDB" id="A0AAD2Q2N2"/>
<dbReference type="Gene3D" id="3.10.450.50">
    <property type="match status" value="1"/>
</dbReference>
<evidence type="ECO:0000313" key="12">
    <source>
        <dbReference type="EMBL" id="CAK5269306.1"/>
    </source>
</evidence>
<dbReference type="InterPro" id="IPR030217">
    <property type="entry name" value="NXF_fam"/>
</dbReference>
<dbReference type="PROSITE" id="PS50177">
    <property type="entry name" value="NTF2_DOMAIN"/>
    <property type="match status" value="1"/>
</dbReference>
<feature type="region of interest" description="Disordered" evidence="8">
    <location>
        <begin position="27"/>
        <end position="116"/>
    </location>
</feature>
<dbReference type="EMBL" id="CAVNYO010000144">
    <property type="protein sequence ID" value="CAK5269306.1"/>
    <property type="molecule type" value="Genomic_DNA"/>
</dbReference>
<dbReference type="Gene3D" id="1.10.8.10">
    <property type="entry name" value="DNA helicase RuvA subunit, C-terminal domain"/>
    <property type="match status" value="1"/>
</dbReference>
<protein>
    <recommendedName>
        <fullName evidence="14">NTF2-like protein</fullName>
    </recommendedName>
</protein>
<dbReference type="InterPro" id="IPR018222">
    <property type="entry name" value="Nuclear_transport_factor_2_euk"/>
</dbReference>
<dbReference type="InterPro" id="IPR002075">
    <property type="entry name" value="NTF2_dom"/>
</dbReference>
<dbReference type="SUPFAM" id="SSF52058">
    <property type="entry name" value="L domain-like"/>
    <property type="match status" value="1"/>
</dbReference>
<proteinExistence type="inferred from homology"/>
<dbReference type="InterPro" id="IPR009060">
    <property type="entry name" value="UBA-like_sf"/>
</dbReference>
<feature type="domain" description="TAP-C" evidence="10">
    <location>
        <begin position="548"/>
        <end position="601"/>
    </location>
</feature>
<keyword evidence="6" id="KW-0509">mRNA transport</keyword>
<dbReference type="GO" id="GO:0005634">
    <property type="term" value="C:nucleus"/>
    <property type="evidence" value="ECO:0007669"/>
    <property type="project" value="UniProtKB-SubCell"/>
</dbReference>
<evidence type="ECO:0000256" key="5">
    <source>
        <dbReference type="ARBA" id="ARBA00022737"/>
    </source>
</evidence>
<dbReference type="Proteomes" id="UP001295794">
    <property type="component" value="Unassembled WGS sequence"/>
</dbReference>
<keyword evidence="13" id="KW-1185">Reference proteome</keyword>
<keyword evidence="3" id="KW-0813">Transport</keyword>
<evidence type="ECO:0000256" key="3">
    <source>
        <dbReference type="ARBA" id="ARBA00022448"/>
    </source>
</evidence>
<comment type="subcellular location">
    <subcellularLocation>
        <location evidence="1">Nucleus</location>
    </subcellularLocation>
</comment>
<evidence type="ECO:0000256" key="2">
    <source>
        <dbReference type="ARBA" id="ARBA00009285"/>
    </source>
</evidence>
<keyword evidence="5" id="KW-0677">Repeat</keyword>
<comment type="caution">
    <text evidence="12">The sequence shown here is derived from an EMBL/GenBank/DDBJ whole genome shotgun (WGS) entry which is preliminary data.</text>
</comment>
<feature type="region of interest" description="Disordered" evidence="8">
    <location>
        <begin position="1"/>
        <end position="20"/>
    </location>
</feature>
<reference evidence="12" key="1">
    <citation type="submission" date="2023-11" db="EMBL/GenBank/DDBJ databases">
        <authorList>
            <person name="De Vega J J."/>
            <person name="De Vega J J."/>
        </authorList>
    </citation>
    <scope>NUCLEOTIDE SEQUENCE</scope>
</reference>
<dbReference type="Gene3D" id="3.80.10.10">
    <property type="entry name" value="Ribonuclease Inhibitor"/>
    <property type="match status" value="1"/>
</dbReference>
<evidence type="ECO:0000256" key="8">
    <source>
        <dbReference type="SAM" id="MobiDB-lite"/>
    </source>
</evidence>
<sequence>MLSSPTPAPSGRFAPAPGGRLATSALRGAGMIDGDTTMRDVSGKPMGRKGADKHARRTRNPYYGASSSKTPGASRMLSTRMQVDSNLSDALSRGGRTTGRPRGNAVSGDRNTRAGQQAQPVIVARTAASKVRPVDRWMEIVKKRYDPQTRCLNLDSIVDDDLVRKHGLKTIGAFITDKEAAVIFKIAARQFKGAQEVQTLSLSNNGLTGAHLASLEKYLPKIVNLSLHNNNIRTIRELDCIASRRSKMEHLRELILTNNPVRDQEYQSGNAARFRNEIARRFPNLELLDQEPIAKIAFDVASTTTNTSVPAPSSTTFPVPMGGSFIDGVDSTLVTNFLSRFFPLLDTDRPRLADVYLPTATFSYSANTSIPARARIEGLHATLPNQKSLQWAPWHVQSDSRNLTRLANNKITTTLHTGPVDIVTALIKLPVTKHDITGAPENFCIDAFLAGVGLLVVVHGQFMEAPSAGLRSFDRTFMLVPSEEGSAAKRAGWDVAIVADQLTIRALSNSDAWAAGPMLVQATRDTNPPRTLRSLPADQQTLLNNIPEPQRSMVLQLSGQTNLNVQTSQDCLAKNGWNHDLALANFKQVEAQLGPTAFLSRP</sequence>
<dbReference type="SUPFAM" id="SSF46934">
    <property type="entry name" value="UBA-like"/>
    <property type="match status" value="1"/>
</dbReference>
<feature type="domain" description="NTF2" evidence="9">
    <location>
        <begin position="333"/>
        <end position="504"/>
    </location>
</feature>
<evidence type="ECO:0000313" key="11">
    <source>
        <dbReference type="EMBL" id="CAK5268652.1"/>
    </source>
</evidence>
<evidence type="ECO:0000256" key="1">
    <source>
        <dbReference type="ARBA" id="ARBA00004123"/>
    </source>
</evidence>
<evidence type="ECO:0000256" key="7">
    <source>
        <dbReference type="ARBA" id="ARBA00023242"/>
    </source>
</evidence>
<dbReference type="EMBL" id="CAVNYO010000138">
    <property type="protein sequence ID" value="CAK5268652.1"/>
    <property type="molecule type" value="Genomic_DNA"/>
</dbReference>
<dbReference type="SUPFAM" id="SSF54427">
    <property type="entry name" value="NTF2-like"/>
    <property type="match status" value="1"/>
</dbReference>
<dbReference type="CDD" id="cd14342">
    <property type="entry name" value="UBA_TAP-C"/>
    <property type="match status" value="1"/>
</dbReference>
<evidence type="ECO:0000313" key="13">
    <source>
        <dbReference type="Proteomes" id="UP001295794"/>
    </source>
</evidence>
<feature type="compositionally biased region" description="Polar residues" evidence="8">
    <location>
        <begin position="65"/>
        <end position="89"/>
    </location>
</feature>
<dbReference type="PROSITE" id="PS51281">
    <property type="entry name" value="TAP_C"/>
    <property type="match status" value="1"/>
</dbReference>
<evidence type="ECO:0008006" key="14">
    <source>
        <dbReference type="Google" id="ProtNLM"/>
    </source>
</evidence>
<evidence type="ECO:0000259" key="9">
    <source>
        <dbReference type="PROSITE" id="PS50177"/>
    </source>
</evidence>
<dbReference type="Pfam" id="PF24048">
    <property type="entry name" value="LRR_NXF1-5"/>
    <property type="match status" value="1"/>
</dbReference>
<dbReference type="PANTHER" id="PTHR10662:SF22">
    <property type="entry name" value="NUCLEAR RNA EXPORT FACTOR 1"/>
    <property type="match status" value="1"/>
</dbReference>
<dbReference type="InterPro" id="IPR032710">
    <property type="entry name" value="NTF2-like_dom_sf"/>
</dbReference>
<dbReference type="PANTHER" id="PTHR10662">
    <property type="entry name" value="NUCLEAR RNA EXPORT FACTOR"/>
    <property type="match status" value="1"/>
</dbReference>
<keyword evidence="4" id="KW-0433">Leucine-rich repeat</keyword>
<gene>
    <name evidence="11" type="ORF">MYCIT1_LOCUS11939</name>
    <name evidence="12" type="ORF">MYCIT1_LOCUS12925</name>
</gene>
<feature type="compositionally biased region" description="Low complexity" evidence="8">
    <location>
        <begin position="93"/>
        <end position="103"/>
    </location>
</feature>